<evidence type="ECO:0000313" key="5">
    <source>
        <dbReference type="Proteomes" id="UP000239001"/>
    </source>
</evidence>
<dbReference type="RefSeq" id="WP_106457389.1">
    <property type="nucleotide sequence ID" value="NZ_PXOH01000013.1"/>
</dbReference>
<evidence type="ECO:0000256" key="1">
    <source>
        <dbReference type="ARBA" id="ARBA00023237"/>
    </source>
</evidence>
<feature type="region of interest" description="Disordered" evidence="2">
    <location>
        <begin position="66"/>
        <end position="93"/>
    </location>
</feature>
<dbReference type="InterPro" id="IPR022244">
    <property type="entry name" value="DUF3769"/>
</dbReference>
<dbReference type="Gene3D" id="2.60.450.10">
    <property type="entry name" value="Lipopolysaccharide (LPS) transport protein A like domain"/>
    <property type="match status" value="1"/>
</dbReference>
<dbReference type="AlphaFoldDB" id="A0A2T1LWY8"/>
<keyword evidence="1" id="KW-0472">Membrane</keyword>
<feature type="compositionally biased region" description="Polar residues" evidence="2">
    <location>
        <begin position="83"/>
        <end position="93"/>
    </location>
</feature>
<dbReference type="InterPro" id="IPR050218">
    <property type="entry name" value="LptD"/>
</dbReference>
<gene>
    <name evidence="4" type="ORF">C7H19_13435</name>
</gene>
<protein>
    <submittedName>
        <fullName evidence="4">DUF3769 domain-containing protein</fullName>
    </submittedName>
</protein>
<organism evidence="4 5">
    <name type="scientific">Aphanothece hegewaldii CCALA 016</name>
    <dbReference type="NCBI Taxonomy" id="2107694"/>
    <lineage>
        <taxon>Bacteria</taxon>
        <taxon>Bacillati</taxon>
        <taxon>Cyanobacteriota</taxon>
        <taxon>Cyanophyceae</taxon>
        <taxon>Oscillatoriophycideae</taxon>
        <taxon>Chroococcales</taxon>
        <taxon>Aphanothecaceae</taxon>
        <taxon>Aphanothece</taxon>
    </lineage>
</organism>
<keyword evidence="5" id="KW-1185">Reference proteome</keyword>
<comment type="caution">
    <text evidence="4">The sequence shown here is derived from an EMBL/GenBank/DDBJ whole genome shotgun (WGS) entry which is preliminary data.</text>
</comment>
<dbReference type="InterPro" id="IPR005653">
    <property type="entry name" value="OstA-like_N"/>
</dbReference>
<reference evidence="4 5" key="2">
    <citation type="submission" date="2018-03" db="EMBL/GenBank/DDBJ databases">
        <authorList>
            <person name="Keele B.F."/>
        </authorList>
    </citation>
    <scope>NUCLEOTIDE SEQUENCE [LARGE SCALE GENOMIC DNA]</scope>
    <source>
        <strain evidence="4 5">CCALA 016</strain>
    </source>
</reference>
<evidence type="ECO:0000259" key="3">
    <source>
        <dbReference type="Pfam" id="PF03968"/>
    </source>
</evidence>
<name>A0A2T1LWY8_9CHRO</name>
<reference evidence="4 5" key="1">
    <citation type="submission" date="2018-03" db="EMBL/GenBank/DDBJ databases">
        <title>The ancient ancestry and fast evolution of plastids.</title>
        <authorList>
            <person name="Moore K.R."/>
            <person name="Magnabosco C."/>
            <person name="Momper L."/>
            <person name="Gold D.A."/>
            <person name="Bosak T."/>
            <person name="Fournier G.P."/>
        </authorList>
    </citation>
    <scope>NUCLEOTIDE SEQUENCE [LARGE SCALE GENOMIC DNA]</scope>
    <source>
        <strain evidence="4 5">CCALA 016</strain>
    </source>
</reference>
<dbReference type="OrthoDB" id="441598at2"/>
<dbReference type="GO" id="GO:1990351">
    <property type="term" value="C:transporter complex"/>
    <property type="evidence" value="ECO:0007669"/>
    <property type="project" value="TreeGrafter"/>
</dbReference>
<dbReference type="Proteomes" id="UP000239001">
    <property type="component" value="Unassembled WGS sequence"/>
</dbReference>
<dbReference type="PANTHER" id="PTHR30189">
    <property type="entry name" value="LPS-ASSEMBLY PROTEIN"/>
    <property type="match status" value="1"/>
</dbReference>
<evidence type="ECO:0000256" key="2">
    <source>
        <dbReference type="SAM" id="MobiDB-lite"/>
    </source>
</evidence>
<dbReference type="Pfam" id="PF12600">
    <property type="entry name" value="DUF3769"/>
    <property type="match status" value="1"/>
</dbReference>
<sequence length="785" mass="87696">MTLFWLPLIPVTIPQPVTVNAPQHYLIAQAVPNDKSQNPSLLDVNPASGVVEFYYDLPQAIPNLPNSVPPLSNEGDASLLKPDQNSRVTPPNTVSNEEKAVIFGLNQATTVQNNKIAKIIVTAKQTGETKEWEVPLVTQSSSTIRKTLQNDPTTDEVTEIELISDYQEFDEQQKVITARGNVTMRFTNGVITADRLQVNLTEKLAVADGNVILTRGQQVLRGDRFEYYLVQDSGVVFNANGEVYQPSAQEDFATTLPGDASAGAASFQVLGDRLTANQPLQRITTNEGYQFVYGSRPNIIGQKPLRSISGGSVNRLRYQADRLEFEGGVWNATDMRITNDPFSPPELEIRAKTASFRNIEPLVDELTLSDSRVVFDDRFSVPTFQNRQLFDRRNRRPNAYTIGYDGRDRGGLFIQRNFSLIDTPRVSFQLNPQYLIQRVISPDSFPESNPNNEDTGIFAPSSFGLLADLDIAIARRTDFQGIASFSSLNLDNIADNVRSKLRFRQRIGDINNPYLLNVEYNYRERLFNGSLGFQTVEQSYGAIIISPTYFLGNTGITLSYQGSLQNINADTDRLDLLPTNYTDLTINLTRFQSAVTVGKGFLLWAGLPLEPTPQAGLRFTSTPVVPYIQLITGVTGVAGFYSNGDSQLTLTTSVGLIGQFGHFSRTYFDYTGFNIIYSKGFYNELSPFLFDRFVDDSVLTLGITQQIVGPLRIGFQTSYNLDTGQEITTDYFIEWSRRTYSLLIRYNPVLELGSINLRISDFNWVGNPGYFEDSGIRPVIDGVRR</sequence>
<dbReference type="EMBL" id="PXOH01000013">
    <property type="protein sequence ID" value="PSF36672.1"/>
    <property type="molecule type" value="Genomic_DNA"/>
</dbReference>
<proteinExistence type="predicted"/>
<keyword evidence="1" id="KW-0998">Cell outer membrane</keyword>
<dbReference type="Pfam" id="PF03968">
    <property type="entry name" value="LptD_N"/>
    <property type="match status" value="1"/>
</dbReference>
<dbReference type="GO" id="GO:0009279">
    <property type="term" value="C:cell outer membrane"/>
    <property type="evidence" value="ECO:0007669"/>
    <property type="project" value="TreeGrafter"/>
</dbReference>
<feature type="domain" description="Organic solvent tolerance-like N-terminal" evidence="3">
    <location>
        <begin position="191"/>
        <end position="241"/>
    </location>
</feature>
<dbReference type="PANTHER" id="PTHR30189:SF1">
    <property type="entry name" value="LPS-ASSEMBLY PROTEIN LPTD"/>
    <property type="match status" value="1"/>
</dbReference>
<evidence type="ECO:0000313" key="4">
    <source>
        <dbReference type="EMBL" id="PSF36672.1"/>
    </source>
</evidence>
<accession>A0A2T1LWY8</accession>